<dbReference type="Gene3D" id="2.60.120.10">
    <property type="entry name" value="Jelly Rolls"/>
    <property type="match status" value="1"/>
</dbReference>
<dbReference type="PANTHER" id="PTHR43280">
    <property type="entry name" value="ARAC-FAMILY TRANSCRIPTIONAL REGULATOR"/>
    <property type="match status" value="1"/>
</dbReference>
<evidence type="ECO:0000259" key="4">
    <source>
        <dbReference type="PROSITE" id="PS01124"/>
    </source>
</evidence>
<dbReference type="SMART" id="SM00342">
    <property type="entry name" value="HTH_ARAC"/>
    <property type="match status" value="1"/>
</dbReference>
<keyword evidence="6" id="KW-1185">Reference proteome</keyword>
<gene>
    <name evidence="5" type="ORF">DCMF_03020</name>
</gene>
<keyword evidence="3" id="KW-0804">Transcription</keyword>
<sequence length="290" mass="34262">MVSNEDAFAGKKGYLEKDFEFFHLTDKRTMHFEYHYHDFNKVIIFLSGNITYLIEGKSYQLKPWDILLINNNEVHKLLMDPEEAYERIVIWVNSSFLSKHLDGECNLFTCFEMALRQRCNLLRLDPQAQHQLSYLLAELEKAFESEEFGTGILKNSLMLQFFVLMNRFYLRQRDKEPEGIKFSKEIAAILDYINENLDQDLSLENLSAVFFINKYHLMHKFKMNTGYTVHNYILQKRLIKANMLMRKGIPAGEACICCGFKEYSSFVRSFKKMFGLSPRKYHQAVPDMNQ</sequence>
<dbReference type="KEGG" id="fwa:DCMF_03020"/>
<dbReference type="GO" id="GO:0003700">
    <property type="term" value="F:DNA-binding transcription factor activity"/>
    <property type="evidence" value="ECO:0007669"/>
    <property type="project" value="InterPro"/>
</dbReference>
<evidence type="ECO:0000256" key="3">
    <source>
        <dbReference type="ARBA" id="ARBA00023163"/>
    </source>
</evidence>
<dbReference type="RefSeq" id="WP_148133070.1">
    <property type="nucleotide sequence ID" value="NZ_CP017634.1"/>
</dbReference>
<name>A0A3G1KN60_FORW1</name>
<accession>A0A3G1KN60</accession>
<evidence type="ECO:0000313" key="6">
    <source>
        <dbReference type="Proteomes" id="UP000323521"/>
    </source>
</evidence>
<organism evidence="5 6">
    <name type="scientific">Formimonas warabiya</name>
    <dbReference type="NCBI Taxonomy" id="1761012"/>
    <lineage>
        <taxon>Bacteria</taxon>
        <taxon>Bacillati</taxon>
        <taxon>Bacillota</taxon>
        <taxon>Clostridia</taxon>
        <taxon>Eubacteriales</taxon>
        <taxon>Peptococcaceae</taxon>
        <taxon>Candidatus Formimonas</taxon>
    </lineage>
</organism>
<dbReference type="InterPro" id="IPR003313">
    <property type="entry name" value="AraC-bd"/>
</dbReference>
<dbReference type="PANTHER" id="PTHR43280:SF34">
    <property type="entry name" value="ARAC-FAMILY TRANSCRIPTIONAL REGULATOR"/>
    <property type="match status" value="1"/>
</dbReference>
<evidence type="ECO:0000313" key="5">
    <source>
        <dbReference type="EMBL" id="ATW23903.1"/>
    </source>
</evidence>
<dbReference type="GO" id="GO:0043565">
    <property type="term" value="F:sequence-specific DNA binding"/>
    <property type="evidence" value="ECO:0007669"/>
    <property type="project" value="InterPro"/>
</dbReference>
<dbReference type="Pfam" id="PF02311">
    <property type="entry name" value="AraC_binding"/>
    <property type="match status" value="1"/>
</dbReference>
<dbReference type="Proteomes" id="UP000323521">
    <property type="component" value="Chromosome"/>
</dbReference>
<dbReference type="SUPFAM" id="SSF46689">
    <property type="entry name" value="Homeodomain-like"/>
    <property type="match status" value="2"/>
</dbReference>
<dbReference type="InterPro" id="IPR018060">
    <property type="entry name" value="HTH_AraC"/>
</dbReference>
<dbReference type="AlphaFoldDB" id="A0A3G1KN60"/>
<proteinExistence type="predicted"/>
<keyword evidence="2" id="KW-0238">DNA-binding</keyword>
<dbReference type="Gene3D" id="1.10.10.60">
    <property type="entry name" value="Homeodomain-like"/>
    <property type="match status" value="2"/>
</dbReference>
<dbReference type="Pfam" id="PF12833">
    <property type="entry name" value="HTH_18"/>
    <property type="match status" value="1"/>
</dbReference>
<feature type="domain" description="HTH araC/xylS-type" evidence="4">
    <location>
        <begin position="187"/>
        <end position="284"/>
    </location>
</feature>
<evidence type="ECO:0000256" key="1">
    <source>
        <dbReference type="ARBA" id="ARBA00023015"/>
    </source>
</evidence>
<dbReference type="SUPFAM" id="SSF51215">
    <property type="entry name" value="Regulatory protein AraC"/>
    <property type="match status" value="1"/>
</dbReference>
<dbReference type="InterPro" id="IPR014710">
    <property type="entry name" value="RmlC-like_jellyroll"/>
</dbReference>
<keyword evidence="1" id="KW-0805">Transcription regulation</keyword>
<dbReference type="PROSITE" id="PS01124">
    <property type="entry name" value="HTH_ARAC_FAMILY_2"/>
    <property type="match status" value="1"/>
</dbReference>
<reference evidence="5 6" key="1">
    <citation type="submission" date="2016-10" db="EMBL/GenBank/DDBJ databases">
        <title>Complete Genome Sequence of Peptococcaceae strain DCMF.</title>
        <authorList>
            <person name="Edwards R.J."/>
            <person name="Holland S.I."/>
            <person name="Deshpande N.P."/>
            <person name="Wong Y.K."/>
            <person name="Ertan H."/>
            <person name="Manefield M."/>
            <person name="Russell T.L."/>
            <person name="Lee M.J."/>
        </authorList>
    </citation>
    <scope>NUCLEOTIDE SEQUENCE [LARGE SCALE GENOMIC DNA]</scope>
    <source>
        <strain evidence="5 6">DCMF</strain>
    </source>
</reference>
<evidence type="ECO:0000256" key="2">
    <source>
        <dbReference type="ARBA" id="ARBA00023125"/>
    </source>
</evidence>
<dbReference type="InterPro" id="IPR009057">
    <property type="entry name" value="Homeodomain-like_sf"/>
</dbReference>
<dbReference type="EMBL" id="CP017634">
    <property type="protein sequence ID" value="ATW23903.1"/>
    <property type="molecule type" value="Genomic_DNA"/>
</dbReference>
<dbReference type="OrthoDB" id="1681793at2"/>
<dbReference type="InterPro" id="IPR037923">
    <property type="entry name" value="HTH-like"/>
</dbReference>
<protein>
    <submittedName>
        <fullName evidence="5">AraC family transcriptional regulator</fullName>
    </submittedName>
</protein>